<dbReference type="Proteomes" id="UP001497382">
    <property type="component" value="Unassembled WGS sequence"/>
</dbReference>
<dbReference type="InterPro" id="IPR011993">
    <property type="entry name" value="PH-like_dom_sf"/>
</dbReference>
<evidence type="ECO:0000256" key="2">
    <source>
        <dbReference type="ARBA" id="ARBA00022658"/>
    </source>
</evidence>
<dbReference type="PANTHER" id="PTHR45845:SF3">
    <property type="entry name" value="PURATROPHIN-1-LIKE, ISOFORM A"/>
    <property type="match status" value="1"/>
</dbReference>
<dbReference type="SMART" id="SM00233">
    <property type="entry name" value="PH"/>
    <property type="match status" value="1"/>
</dbReference>
<dbReference type="SUPFAM" id="SSF50729">
    <property type="entry name" value="PH domain-like"/>
    <property type="match status" value="1"/>
</dbReference>
<feature type="region of interest" description="Disordered" evidence="4">
    <location>
        <begin position="30"/>
        <end position="102"/>
    </location>
</feature>
<dbReference type="Pfam" id="PF00621">
    <property type="entry name" value="RhoGEF"/>
    <property type="match status" value="1"/>
</dbReference>
<keyword evidence="8" id="KW-1185">Reference proteome</keyword>
<dbReference type="PANTHER" id="PTHR45845">
    <property type="entry name" value="RHO GUANINE NUCLEOTIDE EXCHANGE FACTOR-RELATED"/>
    <property type="match status" value="1"/>
</dbReference>
<feature type="compositionally biased region" description="Low complexity" evidence="4">
    <location>
        <begin position="1655"/>
        <end position="1674"/>
    </location>
</feature>
<gene>
    <name evidence="7" type="ORF">LARSCL_LOCUS16764</name>
</gene>
<keyword evidence="2" id="KW-0344">Guanine-nucleotide releasing factor</keyword>
<feature type="compositionally biased region" description="Low complexity" evidence="4">
    <location>
        <begin position="69"/>
        <end position="83"/>
    </location>
</feature>
<dbReference type="SMART" id="SM00325">
    <property type="entry name" value="RhoGEF"/>
    <property type="match status" value="1"/>
</dbReference>
<dbReference type="SUPFAM" id="SSF52087">
    <property type="entry name" value="CRAL/TRIO domain"/>
    <property type="match status" value="1"/>
</dbReference>
<evidence type="ECO:0000256" key="3">
    <source>
        <dbReference type="SAM" id="Coils"/>
    </source>
</evidence>
<evidence type="ECO:0000259" key="5">
    <source>
        <dbReference type="PROSITE" id="PS50003"/>
    </source>
</evidence>
<evidence type="ECO:0008006" key="9">
    <source>
        <dbReference type="Google" id="ProtNLM"/>
    </source>
</evidence>
<dbReference type="Gene3D" id="1.20.900.10">
    <property type="entry name" value="Dbl homology (DH) domain"/>
    <property type="match status" value="1"/>
</dbReference>
<feature type="domain" description="PH" evidence="5">
    <location>
        <begin position="1382"/>
        <end position="1493"/>
    </location>
</feature>
<evidence type="ECO:0000313" key="7">
    <source>
        <dbReference type="EMBL" id="CAL1290902.1"/>
    </source>
</evidence>
<keyword evidence="1" id="KW-0597">Phosphoprotein</keyword>
<feature type="region of interest" description="Disordered" evidence="4">
    <location>
        <begin position="379"/>
        <end position="399"/>
    </location>
</feature>
<dbReference type="InterPro" id="IPR000219">
    <property type="entry name" value="DH_dom"/>
</dbReference>
<dbReference type="InterPro" id="IPR052231">
    <property type="entry name" value="Rho_GEF_signaling-related"/>
</dbReference>
<keyword evidence="3" id="KW-0175">Coiled coil</keyword>
<dbReference type="Gene3D" id="1.20.58.60">
    <property type="match status" value="1"/>
</dbReference>
<dbReference type="InterPro" id="IPR055251">
    <property type="entry name" value="SOS1_NGEF_PH"/>
</dbReference>
<dbReference type="InterPro" id="IPR035899">
    <property type="entry name" value="DBL_dom_sf"/>
</dbReference>
<dbReference type="CDD" id="cd13242">
    <property type="entry name" value="PH_puratrophin-1"/>
    <property type="match status" value="1"/>
</dbReference>
<organism evidence="7 8">
    <name type="scientific">Larinioides sclopetarius</name>
    <dbReference type="NCBI Taxonomy" id="280406"/>
    <lineage>
        <taxon>Eukaryota</taxon>
        <taxon>Metazoa</taxon>
        <taxon>Ecdysozoa</taxon>
        <taxon>Arthropoda</taxon>
        <taxon>Chelicerata</taxon>
        <taxon>Arachnida</taxon>
        <taxon>Araneae</taxon>
        <taxon>Araneomorphae</taxon>
        <taxon>Entelegynae</taxon>
        <taxon>Araneoidea</taxon>
        <taxon>Araneidae</taxon>
        <taxon>Larinioides</taxon>
    </lineage>
</organism>
<reference evidence="7 8" key="1">
    <citation type="submission" date="2024-04" db="EMBL/GenBank/DDBJ databases">
        <authorList>
            <person name="Rising A."/>
            <person name="Reimegard J."/>
            <person name="Sonavane S."/>
            <person name="Akerstrom W."/>
            <person name="Nylinder S."/>
            <person name="Hedman E."/>
            <person name="Kallberg Y."/>
        </authorList>
    </citation>
    <scope>NUCLEOTIDE SEQUENCE [LARGE SCALE GENOMIC DNA]</scope>
</reference>
<feature type="region of interest" description="Disordered" evidence="4">
    <location>
        <begin position="115"/>
        <end position="149"/>
    </location>
</feature>
<feature type="compositionally biased region" description="Polar residues" evidence="4">
    <location>
        <begin position="379"/>
        <end position="392"/>
    </location>
</feature>
<dbReference type="Pfam" id="PF22697">
    <property type="entry name" value="SOS1_NGEF_PH"/>
    <property type="match status" value="1"/>
</dbReference>
<feature type="compositionally biased region" description="Low complexity" evidence="4">
    <location>
        <begin position="137"/>
        <end position="147"/>
    </location>
</feature>
<dbReference type="InterPro" id="IPR001849">
    <property type="entry name" value="PH_domain"/>
</dbReference>
<dbReference type="SUPFAM" id="SSF48065">
    <property type="entry name" value="DBL homology domain (DH-domain)"/>
    <property type="match status" value="1"/>
</dbReference>
<dbReference type="PROSITE" id="PS50003">
    <property type="entry name" value="PH_DOMAIN"/>
    <property type="match status" value="1"/>
</dbReference>
<dbReference type="InterPro" id="IPR036865">
    <property type="entry name" value="CRAL-TRIO_dom_sf"/>
</dbReference>
<accession>A0AAV2B443</accession>
<feature type="compositionally biased region" description="Low complexity" evidence="4">
    <location>
        <begin position="1567"/>
        <end position="1585"/>
    </location>
</feature>
<dbReference type="CDD" id="cd00160">
    <property type="entry name" value="RhoGEF"/>
    <property type="match status" value="1"/>
</dbReference>
<feature type="region of interest" description="Disordered" evidence="4">
    <location>
        <begin position="1132"/>
        <end position="1156"/>
    </location>
</feature>
<protein>
    <recommendedName>
        <fullName evidence="9">Puratrophin-1</fullName>
    </recommendedName>
</protein>
<name>A0AAV2B443_9ARAC</name>
<dbReference type="PROSITE" id="PS50010">
    <property type="entry name" value="DH_2"/>
    <property type="match status" value="1"/>
</dbReference>
<feature type="domain" description="DH" evidence="6">
    <location>
        <begin position="1193"/>
        <end position="1370"/>
    </location>
</feature>
<feature type="region of interest" description="Disordered" evidence="4">
    <location>
        <begin position="228"/>
        <end position="251"/>
    </location>
</feature>
<evidence type="ECO:0000259" key="6">
    <source>
        <dbReference type="PROSITE" id="PS50010"/>
    </source>
</evidence>
<evidence type="ECO:0000313" key="8">
    <source>
        <dbReference type="Proteomes" id="UP001497382"/>
    </source>
</evidence>
<dbReference type="Gene3D" id="2.30.29.30">
    <property type="entry name" value="Pleckstrin-homology domain (PH domain)/Phosphotyrosine-binding domain (PTB)"/>
    <property type="match status" value="1"/>
</dbReference>
<feature type="region of interest" description="Disordered" evidence="4">
    <location>
        <begin position="1549"/>
        <end position="1591"/>
    </location>
</feature>
<sequence>MLRPSQDGQPPSEQNNNLCYVSTPALFTPPQNVTSDTRGSVPGYYTPIHSTSTETDSDRTLWNRTENLQSMETQSSTPQTSESGYGVLKRRQKVAKGVQTEEVRKRCWRHRRDSLLDKSRQNENDGTLSSRQESKLDVSSPNSSSKSVLRRALPNVNFSTWSRTSKKASGVGLLVESYLGGLYTPFSSVRRQLTEQALLRCRDIGQEHFEAHHLSPTAGMLRAVRDYERNHPPPNLRKKSRGRKSRTRKAPTGWPLCSRGCLIVHLSDPEPSTLRPGDFYFVASPVGISLKWRTPASVLERSLDAPEFSAEMAALVASKSGTDDDEEGEGERLARNHLLVAGEEGISRIAVGRLLEELFEGSWRRNRLRCTRDSWVQTEQEGSTIKVATSSAAEEPSEDREALQSLAPLASEEEFCSDSELKPKLEEPQTNGESPCPPPKSPLPEVRQLSAIASLGEDALSSKVAVMPGSRDMCCRSVVYISLKNMQEHKVDAAHLAEILLYFQSIPKRETMCLGFLVVVDGRDIGADKWSDLHKALALVEESVPGTVSLVLALQNHKIEVMSSKYPIFHIKFEPIVNENQLLKYVAKDQLLPEFGGTYEYDHQEWIKFHEFLDPFIVSCQQMGCRLVQLIQDLRYGQLPSVLTHQLIEEQKKQIMEVLENEQLRYLEEEGTNFLKRLEEYRTSFPNNLDYEESVEKSKMLYKQLKKVVQRLARLADKRLNKLQECMMLKMFEEESSQVLTWLHRKGEETLKKHKTLAETLNAIREQESEFEKFYFLAMRQIERGNDLLEEIPKLRTSDKENGISANLKKQLDDFTDRLEDARETLEDTSRCYQLLDKTYEWALETMRFVSHMKVDSTTSVNALVTIMKRLETYLQTHPYLEDGIFEEMAQLTTKLNNPTLTSQCQVAKTKYEETVNLVQARLATLIKAKDRLSYEERPNINESLDNLKIKPCLWNPLSPNGSYRSSSQSHINGFNASNASPGYRKETVGSYTAFPSSYYPASGFRERLLGLSQRKKRPDYFTKRGSLTDELVLGNINTSETDSSRIPHGRKSYPFCSDSLTNLNVQTSSVDSKILQSSSSLSSKTRLEEDGNWTVFESELKKYTEEVKEQNRMLEQNRLHVHQETVNFRNRSLQESSRPMSANYTSSNPEELTKPAPVNSHLMRCASCSDFEELLSGKTSEMENLKLANNRTLKLVMMEMIQTERDYVKSLNYIIENYVPLLQNSNVSQVLRSQRNVLFGNIEKIYEFHNCYFLQELEQCESMPYSVGQCFLKYESQFYLYALYNKNKPKSDSLMAEYGNSFFKKKQHELEDKMDLASYLLKPVQRMGKYALLLKQLLKECPETNSEYYNNLKAAEEMVRFQLRHGNDLLAMDALRECDVNIKEQGRLLRQDEFLVCQGRKSRKALRHVFLFEDLIIFSKARRDPSCKGSDYYQYKSSIKTSDLGLTAQVGESATKFEIWFRKCKTQDLWLLQAPSAEVKNAWVEEISGLLWKQAERNRNLRLEEMSSMGIGNKPCLDITPSQDQICDRSISLQQLNKVPRFRNSIAVSSSDNFNNNPEPRRRPLSIISLGGSSSSGEGQGTSIFYDTSNPLQEVEETETDKRRSVAQQSQCSAESGIFTDLSTSGDSYIESVNRFKTVERSDSLLSRASYASLEAAPTETSTLTSSPSGLAV</sequence>
<dbReference type="EMBL" id="CAXIEN010000271">
    <property type="protein sequence ID" value="CAL1290902.1"/>
    <property type="molecule type" value="Genomic_DNA"/>
</dbReference>
<feature type="compositionally biased region" description="Basic residues" evidence="4">
    <location>
        <begin position="236"/>
        <end position="249"/>
    </location>
</feature>
<dbReference type="FunFam" id="2.30.29.30:FF:000078">
    <property type="entry name" value="Guanine nucleotide exchange factor DBS"/>
    <property type="match status" value="1"/>
</dbReference>
<dbReference type="GO" id="GO:0005085">
    <property type="term" value="F:guanyl-nucleotide exchange factor activity"/>
    <property type="evidence" value="ECO:0007669"/>
    <property type="project" value="UniProtKB-KW"/>
</dbReference>
<feature type="coiled-coil region" evidence="3">
    <location>
        <begin position="805"/>
        <end position="832"/>
    </location>
</feature>
<comment type="caution">
    <text evidence="7">The sequence shown here is derived from an EMBL/GenBank/DDBJ whole genome shotgun (WGS) entry which is preliminary data.</text>
</comment>
<evidence type="ECO:0000256" key="4">
    <source>
        <dbReference type="SAM" id="MobiDB-lite"/>
    </source>
</evidence>
<feature type="region of interest" description="Disordered" evidence="4">
    <location>
        <begin position="1652"/>
        <end position="1674"/>
    </location>
</feature>
<proteinExistence type="predicted"/>
<feature type="compositionally biased region" description="Polar residues" evidence="4">
    <location>
        <begin position="1132"/>
        <end position="1151"/>
    </location>
</feature>
<feature type="region of interest" description="Disordered" evidence="4">
    <location>
        <begin position="417"/>
        <end position="443"/>
    </location>
</feature>
<evidence type="ECO:0000256" key="1">
    <source>
        <dbReference type="ARBA" id="ARBA00022553"/>
    </source>
</evidence>